<keyword evidence="5 6" id="KW-0560">Oxidoreductase</keyword>
<evidence type="ECO:0000256" key="6">
    <source>
        <dbReference type="HAMAP-Rule" id="MF_01685"/>
    </source>
</evidence>
<feature type="binding site" evidence="6">
    <location>
        <position position="35"/>
    </location>
    <ligand>
        <name>FAD</name>
        <dbReference type="ChEBI" id="CHEBI:57692"/>
    </ligand>
</feature>
<dbReference type="HAMAP" id="MF_01685">
    <property type="entry name" value="FENR2"/>
    <property type="match status" value="1"/>
</dbReference>
<evidence type="ECO:0000256" key="5">
    <source>
        <dbReference type="ARBA" id="ARBA00023002"/>
    </source>
</evidence>
<comment type="cofactor">
    <cofactor evidence="6">
        <name>FAD</name>
        <dbReference type="ChEBI" id="CHEBI:57692"/>
    </cofactor>
    <text evidence="6">Binds 1 FAD per subunit.</text>
</comment>
<dbReference type="InterPro" id="IPR050097">
    <property type="entry name" value="Ferredoxin-NADP_redctase_2"/>
</dbReference>
<comment type="similarity">
    <text evidence="6">Belongs to the ferredoxin--NADP reductase type 2 family.</text>
</comment>
<dbReference type="PRINTS" id="PR00469">
    <property type="entry name" value="PNDRDTASEII"/>
</dbReference>
<evidence type="ECO:0000256" key="2">
    <source>
        <dbReference type="ARBA" id="ARBA00022630"/>
    </source>
</evidence>
<organism evidence="8 9">
    <name type="scientific">Liquorilactobacillus vini DSM 20605</name>
    <dbReference type="NCBI Taxonomy" id="1133569"/>
    <lineage>
        <taxon>Bacteria</taxon>
        <taxon>Bacillati</taxon>
        <taxon>Bacillota</taxon>
        <taxon>Bacilli</taxon>
        <taxon>Lactobacillales</taxon>
        <taxon>Lactobacillaceae</taxon>
        <taxon>Liquorilactobacillus</taxon>
    </lineage>
</organism>
<comment type="caution">
    <text evidence="6">Lacks conserved residue(s) required for the propagation of feature annotation.</text>
</comment>
<dbReference type="EMBL" id="AYYX01000041">
    <property type="protein sequence ID" value="KRM87012.1"/>
    <property type="molecule type" value="Genomic_DNA"/>
</dbReference>
<name>A0A0R2CAH3_9LACO</name>
<dbReference type="GO" id="GO:0050661">
    <property type="term" value="F:NADP binding"/>
    <property type="evidence" value="ECO:0007669"/>
    <property type="project" value="UniProtKB-UniRule"/>
</dbReference>
<feature type="binding site" evidence="6">
    <location>
        <position position="283"/>
    </location>
    <ligand>
        <name>FAD</name>
        <dbReference type="ChEBI" id="CHEBI:57692"/>
    </ligand>
</feature>
<protein>
    <recommendedName>
        <fullName evidence="6">Ferredoxin--NADP reductase</fullName>
        <shortName evidence="6">FNR</shortName>
        <shortName evidence="6">Fd-NADP(+) reductase</shortName>
        <ecNumber evidence="6">1.18.1.2</ecNumber>
    </recommendedName>
</protein>
<gene>
    <name evidence="8" type="ORF">FD21_GL001426</name>
</gene>
<accession>A0A0R2CAH3</accession>
<comment type="subunit">
    <text evidence="1 6">Homodimer.</text>
</comment>
<feature type="binding site" evidence="6">
    <location>
        <position position="88"/>
    </location>
    <ligand>
        <name>FAD</name>
        <dbReference type="ChEBI" id="CHEBI:57692"/>
    </ligand>
</feature>
<dbReference type="GO" id="GO:0004324">
    <property type="term" value="F:ferredoxin-NADP+ reductase activity"/>
    <property type="evidence" value="ECO:0007669"/>
    <property type="project" value="UniProtKB-UniRule"/>
</dbReference>
<reference evidence="8 9" key="1">
    <citation type="journal article" date="2015" name="Genome Announc.">
        <title>Expanding the biotechnology potential of lactobacilli through comparative genomics of 213 strains and associated genera.</title>
        <authorList>
            <person name="Sun Z."/>
            <person name="Harris H.M."/>
            <person name="McCann A."/>
            <person name="Guo C."/>
            <person name="Argimon S."/>
            <person name="Zhang W."/>
            <person name="Yang X."/>
            <person name="Jeffery I.B."/>
            <person name="Cooney J.C."/>
            <person name="Kagawa T.F."/>
            <person name="Liu W."/>
            <person name="Song Y."/>
            <person name="Salvetti E."/>
            <person name="Wrobel A."/>
            <person name="Rasinkangas P."/>
            <person name="Parkhill J."/>
            <person name="Rea M.C."/>
            <person name="O'Sullivan O."/>
            <person name="Ritari J."/>
            <person name="Douillard F.P."/>
            <person name="Paul Ross R."/>
            <person name="Yang R."/>
            <person name="Briner A.E."/>
            <person name="Felis G.E."/>
            <person name="de Vos W.M."/>
            <person name="Barrangou R."/>
            <person name="Klaenhammer T.R."/>
            <person name="Caufield P.W."/>
            <person name="Cui Y."/>
            <person name="Zhang H."/>
            <person name="O'Toole P.W."/>
        </authorList>
    </citation>
    <scope>NUCLEOTIDE SEQUENCE [LARGE SCALE GENOMIC DNA]</scope>
    <source>
        <strain evidence="8 9">DSM 20605</strain>
    </source>
</reference>
<feature type="binding site" evidence="6">
    <location>
        <position position="43"/>
    </location>
    <ligand>
        <name>FAD</name>
        <dbReference type="ChEBI" id="CHEBI:57692"/>
    </ligand>
</feature>
<keyword evidence="4 6" id="KW-0521">NADP</keyword>
<dbReference type="InterPro" id="IPR023753">
    <property type="entry name" value="FAD/NAD-binding_dom"/>
</dbReference>
<evidence type="ECO:0000313" key="8">
    <source>
        <dbReference type="EMBL" id="KRM87012.1"/>
    </source>
</evidence>
<keyword evidence="2 6" id="KW-0285">Flavoprotein</keyword>
<dbReference type="Gene3D" id="3.50.50.60">
    <property type="entry name" value="FAD/NAD(P)-binding domain"/>
    <property type="match status" value="2"/>
</dbReference>
<dbReference type="RefSeq" id="WP_056970657.1">
    <property type="nucleotide sequence ID" value="NZ_AYYX01000041.1"/>
</dbReference>
<dbReference type="EC" id="1.18.1.2" evidence="6"/>
<dbReference type="InterPro" id="IPR022890">
    <property type="entry name" value="Fd--NADP_Rdtase_type_2"/>
</dbReference>
<sequence length="335" mass="37221">MSCEVYDLIIIGGGPVGIFAATYAKMRQAKVQVIESLDQLGGQVATLFSAKKIYDIPGYPMIKGTNLIQNLIKQTKQFEPEIHLNETVQKIDQKTDFFKLTTSQRQLMTKSIIIATGIGAFQPRKLKLPESATFEGKQLQYFVNDPDQFNDKDLVIAGGGDSAVDWALEFADQAKSLHIVHRRKNFRALESSVARLKKTKTVFETPYLISGLKAAKQQQIQVQLKEVRGEKQKTLNADYLLVNYGIISSNKYLNAWGLNAQHGLIPVDSTMQTAVKGIYAIGDVASYPGKLNLIATGFGEAPLAVNNAMNMLYPERRQPAHSTQLVKNLPQFKNN</sequence>
<feature type="binding site" evidence="6">
    <location>
        <position position="121"/>
    </location>
    <ligand>
        <name>FAD</name>
        <dbReference type="ChEBI" id="CHEBI:57692"/>
    </ligand>
</feature>
<dbReference type="Proteomes" id="UP000051576">
    <property type="component" value="Unassembled WGS sequence"/>
</dbReference>
<dbReference type="SUPFAM" id="SSF51905">
    <property type="entry name" value="FAD/NAD(P)-binding domain"/>
    <property type="match status" value="1"/>
</dbReference>
<dbReference type="AlphaFoldDB" id="A0A0R2CAH3"/>
<evidence type="ECO:0000259" key="7">
    <source>
        <dbReference type="Pfam" id="PF07992"/>
    </source>
</evidence>
<dbReference type="Pfam" id="PF07992">
    <property type="entry name" value="Pyr_redox_2"/>
    <property type="match status" value="1"/>
</dbReference>
<evidence type="ECO:0000256" key="3">
    <source>
        <dbReference type="ARBA" id="ARBA00022827"/>
    </source>
</evidence>
<dbReference type="PRINTS" id="PR00368">
    <property type="entry name" value="FADPNR"/>
</dbReference>
<comment type="caution">
    <text evidence="8">The sequence shown here is derived from an EMBL/GenBank/DDBJ whole genome shotgun (WGS) entry which is preliminary data.</text>
</comment>
<dbReference type="STRING" id="1133569.FD21_GL001426"/>
<feature type="domain" description="FAD/NAD(P)-binding" evidence="7">
    <location>
        <begin position="6"/>
        <end position="295"/>
    </location>
</feature>
<proteinExistence type="inferred from homology"/>
<feature type="binding site" evidence="6">
    <location>
        <position position="323"/>
    </location>
    <ligand>
        <name>FAD</name>
        <dbReference type="ChEBI" id="CHEBI:57692"/>
    </ligand>
</feature>
<evidence type="ECO:0000256" key="4">
    <source>
        <dbReference type="ARBA" id="ARBA00022857"/>
    </source>
</evidence>
<evidence type="ECO:0000256" key="1">
    <source>
        <dbReference type="ARBA" id="ARBA00011738"/>
    </source>
</evidence>
<keyword evidence="3 6" id="KW-0274">FAD</keyword>
<dbReference type="PATRIC" id="fig|1133569.4.peg.1564"/>
<dbReference type="InterPro" id="IPR036188">
    <property type="entry name" value="FAD/NAD-bd_sf"/>
</dbReference>
<dbReference type="eggNOG" id="COG0492">
    <property type="taxonomic scope" value="Bacteria"/>
</dbReference>
<keyword evidence="9" id="KW-1185">Reference proteome</keyword>
<dbReference type="GO" id="GO:0050660">
    <property type="term" value="F:flavin adenine dinucleotide binding"/>
    <property type="evidence" value="ECO:0007669"/>
    <property type="project" value="UniProtKB-UniRule"/>
</dbReference>
<dbReference type="PANTHER" id="PTHR48105">
    <property type="entry name" value="THIOREDOXIN REDUCTASE 1-RELATED-RELATED"/>
    <property type="match status" value="1"/>
</dbReference>
<feature type="binding site" evidence="6">
    <location>
        <position position="48"/>
    </location>
    <ligand>
        <name>FAD</name>
        <dbReference type="ChEBI" id="CHEBI:57692"/>
    </ligand>
</feature>
<comment type="catalytic activity">
    <reaction evidence="6">
        <text>2 reduced [2Fe-2S]-[ferredoxin] + NADP(+) + H(+) = 2 oxidized [2Fe-2S]-[ferredoxin] + NADPH</text>
        <dbReference type="Rhea" id="RHEA:20125"/>
        <dbReference type="Rhea" id="RHEA-COMP:10000"/>
        <dbReference type="Rhea" id="RHEA-COMP:10001"/>
        <dbReference type="ChEBI" id="CHEBI:15378"/>
        <dbReference type="ChEBI" id="CHEBI:33737"/>
        <dbReference type="ChEBI" id="CHEBI:33738"/>
        <dbReference type="ChEBI" id="CHEBI:57783"/>
        <dbReference type="ChEBI" id="CHEBI:58349"/>
        <dbReference type="EC" id="1.18.1.2"/>
    </reaction>
</comment>
<evidence type="ECO:0000313" key="9">
    <source>
        <dbReference type="Proteomes" id="UP000051576"/>
    </source>
</evidence>